<sequence length="77" mass="8731">MATSSKRSVFSCFIIINIFFSVLISIRYFSFLPEFPTDVLGASFIFTSLIGQMALLGGILGFFLSSSFFYLERFFIL</sequence>
<evidence type="ECO:0000313" key="4">
    <source>
        <dbReference type="Proteomes" id="UP001431181"/>
    </source>
</evidence>
<proteinExistence type="predicted"/>
<feature type="transmembrane region" description="Helical" evidence="1">
    <location>
        <begin position="49"/>
        <end position="71"/>
    </location>
</feature>
<feature type="domain" description="Inner membrane protein YejM N-terminal" evidence="2">
    <location>
        <begin position="11"/>
        <end position="57"/>
    </location>
</feature>
<keyword evidence="1" id="KW-0472">Membrane</keyword>
<keyword evidence="1" id="KW-1133">Transmembrane helix</keyword>
<keyword evidence="1" id="KW-0812">Transmembrane</keyword>
<comment type="caution">
    <text evidence="3">The sequence shown here is derived from an EMBL/GenBank/DDBJ whole genome shotgun (WGS) entry which is preliminary data.</text>
</comment>
<feature type="transmembrane region" description="Helical" evidence="1">
    <location>
        <begin position="9"/>
        <end position="29"/>
    </location>
</feature>
<dbReference type="InterPro" id="IPR024588">
    <property type="entry name" value="YejM_N"/>
</dbReference>
<dbReference type="Pfam" id="PF11893">
    <property type="entry name" value="DUF3413"/>
    <property type="match status" value="1"/>
</dbReference>
<dbReference type="EMBL" id="JAPEUL010000007">
    <property type="protein sequence ID" value="MCW4629330.1"/>
    <property type="molecule type" value="Genomic_DNA"/>
</dbReference>
<gene>
    <name evidence="3" type="ORF">ONZ52_10290</name>
</gene>
<evidence type="ECO:0000256" key="1">
    <source>
        <dbReference type="SAM" id="Phobius"/>
    </source>
</evidence>
<organism evidence="3 4">
    <name type="scientific">Marinomonas rhodophyticola</name>
    <dbReference type="NCBI Taxonomy" id="2992803"/>
    <lineage>
        <taxon>Bacteria</taxon>
        <taxon>Pseudomonadati</taxon>
        <taxon>Pseudomonadota</taxon>
        <taxon>Gammaproteobacteria</taxon>
        <taxon>Oceanospirillales</taxon>
        <taxon>Oceanospirillaceae</taxon>
        <taxon>Marinomonas</taxon>
    </lineage>
</organism>
<dbReference type="Proteomes" id="UP001431181">
    <property type="component" value="Unassembled WGS sequence"/>
</dbReference>
<keyword evidence="4" id="KW-1185">Reference proteome</keyword>
<evidence type="ECO:0000259" key="2">
    <source>
        <dbReference type="Pfam" id="PF11893"/>
    </source>
</evidence>
<reference evidence="3" key="1">
    <citation type="submission" date="2022-11" db="EMBL/GenBank/DDBJ databases">
        <title>Marinomonas sp. nov., isolated from marine algae.</title>
        <authorList>
            <person name="Choi D.G."/>
            <person name="Kim J.M."/>
            <person name="Lee J.K."/>
            <person name="Baek J.H."/>
            <person name="Jeon C.O."/>
        </authorList>
    </citation>
    <scope>NUCLEOTIDE SEQUENCE</scope>
    <source>
        <strain evidence="3">KJ51-3</strain>
    </source>
</reference>
<dbReference type="RefSeq" id="WP_265218510.1">
    <property type="nucleotide sequence ID" value="NZ_JAPEUL010000007.1"/>
</dbReference>
<name>A0ABT3KFM7_9GAMM</name>
<accession>A0ABT3KFM7</accession>
<protein>
    <submittedName>
        <fullName evidence="3">DUF3413 domain-containing protein</fullName>
    </submittedName>
</protein>
<evidence type="ECO:0000313" key="3">
    <source>
        <dbReference type="EMBL" id="MCW4629330.1"/>
    </source>
</evidence>